<dbReference type="GO" id="GO:0003677">
    <property type="term" value="F:DNA binding"/>
    <property type="evidence" value="ECO:0007669"/>
    <property type="project" value="UniProtKB-UniRule"/>
</dbReference>
<dbReference type="InterPro" id="IPR010998">
    <property type="entry name" value="Integrase_recombinase_N"/>
</dbReference>
<feature type="domain" description="Tyr recombinase" evidence="7">
    <location>
        <begin position="183"/>
        <end position="381"/>
    </location>
</feature>
<evidence type="ECO:0000256" key="3">
    <source>
        <dbReference type="ARBA" id="ARBA00022908"/>
    </source>
</evidence>
<evidence type="ECO:0000256" key="6">
    <source>
        <dbReference type="PROSITE-ProRule" id="PRU01248"/>
    </source>
</evidence>
<keyword evidence="5" id="KW-0233">DNA recombination</keyword>
<dbReference type="PANTHER" id="PTHR30349:SF64">
    <property type="entry name" value="PROPHAGE INTEGRASE INTD-RELATED"/>
    <property type="match status" value="1"/>
</dbReference>
<evidence type="ECO:0000256" key="5">
    <source>
        <dbReference type="ARBA" id="ARBA00023172"/>
    </source>
</evidence>
<reference evidence="9 10" key="1">
    <citation type="submission" date="2020-04" db="EMBL/GenBank/DDBJ databases">
        <authorList>
            <person name="Hitch T.C.A."/>
            <person name="Wylensek D."/>
            <person name="Clavel T."/>
        </authorList>
    </citation>
    <scope>NUCLEOTIDE SEQUENCE [LARGE SCALE GENOMIC DNA]</scope>
    <source>
        <strain evidence="9 10">BSM-383-APC-5F</strain>
    </source>
</reference>
<dbReference type="InterPro" id="IPR011010">
    <property type="entry name" value="DNA_brk_join_enz"/>
</dbReference>
<dbReference type="AlphaFoldDB" id="A0A848CR79"/>
<dbReference type="PANTHER" id="PTHR30349">
    <property type="entry name" value="PHAGE INTEGRASE-RELATED"/>
    <property type="match status" value="1"/>
</dbReference>
<feature type="domain" description="Core-binding (CB)" evidence="8">
    <location>
        <begin position="73"/>
        <end position="161"/>
    </location>
</feature>
<keyword evidence="4 6" id="KW-0238">DNA-binding</keyword>
<dbReference type="InterPro" id="IPR050090">
    <property type="entry name" value="Tyrosine_recombinase_XerCD"/>
</dbReference>
<keyword evidence="3" id="KW-0229">DNA integration</keyword>
<dbReference type="PROSITE" id="PS51898">
    <property type="entry name" value="TYR_RECOMBINASE"/>
    <property type="match status" value="1"/>
</dbReference>
<dbReference type="CDD" id="cd01189">
    <property type="entry name" value="INT_ICEBs1_C_like"/>
    <property type="match status" value="1"/>
</dbReference>
<sequence>MKKRINGSIRPRPNAEDVQYYDITLELGTDPATGKRKRMYFKVNTTDREEAENELMIKKAEYLQEKLLEPSKETVTEFMERFLEDTRRNLSPATTRDYRQTIERYIEPLFGHMKIQELTRAKVQQVYNSLRKKSNRSDNPLSASTIKHIHRVLKCALNVAVDEGIIKENPVRKIKIGKDICSDHLEVYTVEEIRALEKAVRGTDMELPVALLFDCVMRRGELLGLSYSDIDFDKKEVTIQHAWTETETNEPVLKDCKTESSYRKLIVSDHTMELLRRQRTIYLRNRMKYGEDFCNSNRVICKENGEPYRPKSFTRKWAETLKKYGLRHIKLHGTRHSAISLLLSEGVPIQIAQQRAGHQDPKITLSVYSHVSKDKESLVADMLEDVLFSAMGE</sequence>
<evidence type="ECO:0000256" key="4">
    <source>
        <dbReference type="ARBA" id="ARBA00023125"/>
    </source>
</evidence>
<dbReference type="Pfam" id="PF00589">
    <property type="entry name" value="Phage_integrase"/>
    <property type="match status" value="1"/>
</dbReference>
<evidence type="ECO:0000256" key="1">
    <source>
        <dbReference type="ARBA" id="ARBA00003283"/>
    </source>
</evidence>
<proteinExistence type="inferred from homology"/>
<dbReference type="Proteomes" id="UP000580130">
    <property type="component" value="Unassembled WGS sequence"/>
</dbReference>
<evidence type="ECO:0000313" key="9">
    <source>
        <dbReference type="EMBL" id="NME57903.1"/>
    </source>
</evidence>
<dbReference type="InterPro" id="IPR002104">
    <property type="entry name" value="Integrase_catalytic"/>
</dbReference>
<protein>
    <submittedName>
        <fullName evidence="9">Site-specific integrase</fullName>
    </submittedName>
</protein>
<dbReference type="InterPro" id="IPR013762">
    <property type="entry name" value="Integrase-like_cat_sf"/>
</dbReference>
<dbReference type="Gene3D" id="1.10.150.130">
    <property type="match status" value="1"/>
</dbReference>
<organism evidence="9 10">
    <name type="scientific">Dorea formicigenerans</name>
    <dbReference type="NCBI Taxonomy" id="39486"/>
    <lineage>
        <taxon>Bacteria</taxon>
        <taxon>Bacillati</taxon>
        <taxon>Bacillota</taxon>
        <taxon>Clostridia</taxon>
        <taxon>Lachnospirales</taxon>
        <taxon>Lachnospiraceae</taxon>
        <taxon>Dorea</taxon>
    </lineage>
</organism>
<dbReference type="GO" id="GO:0006310">
    <property type="term" value="P:DNA recombination"/>
    <property type="evidence" value="ECO:0007669"/>
    <property type="project" value="UniProtKB-KW"/>
</dbReference>
<gene>
    <name evidence="9" type="ORF">HF855_10870</name>
</gene>
<comment type="similarity">
    <text evidence="2">Belongs to the 'phage' integrase family.</text>
</comment>
<dbReference type="EMBL" id="JABAFX010000028">
    <property type="protein sequence ID" value="NME57903.1"/>
    <property type="molecule type" value="Genomic_DNA"/>
</dbReference>
<evidence type="ECO:0000259" key="8">
    <source>
        <dbReference type="PROSITE" id="PS51900"/>
    </source>
</evidence>
<name>A0A848CR79_9FIRM</name>
<accession>A0A848CR79</accession>
<dbReference type="SUPFAM" id="SSF56349">
    <property type="entry name" value="DNA breaking-rejoining enzymes"/>
    <property type="match status" value="1"/>
</dbReference>
<dbReference type="InterPro" id="IPR004107">
    <property type="entry name" value="Integrase_SAM-like_N"/>
</dbReference>
<dbReference type="GO" id="GO:0015074">
    <property type="term" value="P:DNA integration"/>
    <property type="evidence" value="ECO:0007669"/>
    <property type="project" value="UniProtKB-KW"/>
</dbReference>
<dbReference type="InterPro" id="IPR044068">
    <property type="entry name" value="CB"/>
</dbReference>
<dbReference type="RefSeq" id="WP_168934010.1">
    <property type="nucleotide sequence ID" value="NZ_JABAFX010000028.1"/>
</dbReference>
<dbReference type="PROSITE" id="PS51900">
    <property type="entry name" value="CB"/>
    <property type="match status" value="1"/>
</dbReference>
<comment type="function">
    <text evidence="1">Site-specific tyrosine recombinase, which acts by catalyzing the cutting and rejoining of the recombining DNA molecules.</text>
</comment>
<dbReference type="Pfam" id="PF14659">
    <property type="entry name" value="Phage_int_SAM_3"/>
    <property type="match status" value="1"/>
</dbReference>
<evidence type="ECO:0000256" key="2">
    <source>
        <dbReference type="ARBA" id="ARBA00008857"/>
    </source>
</evidence>
<dbReference type="Gene3D" id="1.10.443.10">
    <property type="entry name" value="Intergrase catalytic core"/>
    <property type="match status" value="1"/>
</dbReference>
<comment type="caution">
    <text evidence="9">The sequence shown here is derived from an EMBL/GenBank/DDBJ whole genome shotgun (WGS) entry which is preliminary data.</text>
</comment>
<evidence type="ECO:0000259" key="7">
    <source>
        <dbReference type="PROSITE" id="PS51898"/>
    </source>
</evidence>
<evidence type="ECO:0000313" key="10">
    <source>
        <dbReference type="Proteomes" id="UP000580130"/>
    </source>
</evidence>